<keyword evidence="3" id="KW-1185">Reference proteome</keyword>
<feature type="signal peptide" evidence="1">
    <location>
        <begin position="1"/>
        <end position="21"/>
    </location>
</feature>
<protein>
    <recommendedName>
        <fullName evidence="4">PKD domain-containing protein</fullName>
    </recommendedName>
</protein>
<sequence>MKNVKSIIYLLAVVFSMTGCTDDDTAEETSKVTAVRLGAVSDFTGPCSKKFDFEAEIDADGPTTISYTWLRSDGATAPENSITFEEAGTKKVTTSWTLGANGESYEGYWQQLKVISPEEILSNKAEFNLHCEEEEEEEEEEAVTITTNTAVVGENSFTGPCFKKFDFEAEIDVDGPTTITYTWLRSDGATAAENSITFEEAGTKKVTTSWTLGGSGESYEGYWQQLRIIAPEEVLSERAEFDLYCELEENVELVSLSPTSPSTLFLEEKVGFTFNYITSSPTGARIFGRPFTSGSPTPGYAAHGSPIHASGEGTSNGYFTIQDNPQHVDQIRFQMWDADQSNLLHEFYVDVDYEFIGHSVVMETTNPSSGATLYLDERVEFTYSYRTNEPTGVRIFGRPITDGSPTPGYGAHGSEILSTGDGTGSGYFTLTDDGYHVDQIRFRMYNAEQTTLLYEYFVDVDYKYIAHRVVLDNFEPETNTVLVEGERVNFNFHYKTNEPGGVRIFGRPFTNGSLTPGYSANGSIVHPVGEGNGSGYFTVSIAETINPHTVDQVRFQMWDADQNNLLYEYFVNVDYVFTE</sequence>
<feature type="chain" id="PRO_5046229182" description="PKD domain-containing protein" evidence="1">
    <location>
        <begin position="22"/>
        <end position="579"/>
    </location>
</feature>
<dbReference type="PROSITE" id="PS51257">
    <property type="entry name" value="PROKAR_LIPOPROTEIN"/>
    <property type="match status" value="1"/>
</dbReference>
<gene>
    <name evidence="2" type="ORF">HW347_00045</name>
</gene>
<name>A0ABS5W8T6_9FLAO</name>
<dbReference type="Proteomes" id="UP000740413">
    <property type="component" value="Unassembled WGS sequence"/>
</dbReference>
<organism evidence="2 3">
    <name type="scientific">Zobellia barbeyronii</name>
    <dbReference type="NCBI Taxonomy" id="2748009"/>
    <lineage>
        <taxon>Bacteria</taxon>
        <taxon>Pseudomonadati</taxon>
        <taxon>Bacteroidota</taxon>
        <taxon>Flavobacteriia</taxon>
        <taxon>Flavobacteriales</taxon>
        <taxon>Flavobacteriaceae</taxon>
        <taxon>Zobellia</taxon>
    </lineage>
</organism>
<dbReference type="EMBL" id="JACATN010000001">
    <property type="protein sequence ID" value="MBT2159629.1"/>
    <property type="molecule type" value="Genomic_DNA"/>
</dbReference>
<reference evidence="3" key="1">
    <citation type="submission" date="2023-07" db="EMBL/GenBank/DDBJ databases">
        <title>Zobellia barbeyronii sp. nov., a new marine flavobacterium, isolated from green and red algae.</title>
        <authorList>
            <person name="Nedashkovskaya O.I."/>
            <person name="Otstavnykh N."/>
            <person name="Zhukova N."/>
            <person name="Guzev K."/>
            <person name="Chausova V."/>
            <person name="Tekutyeva L."/>
            <person name="Mikhailov V."/>
            <person name="Isaeva M."/>
        </authorList>
    </citation>
    <scope>NUCLEOTIDE SEQUENCE [LARGE SCALE GENOMIC DNA]</scope>
    <source>
        <strain evidence="3">KMM 6746</strain>
    </source>
</reference>
<evidence type="ECO:0008006" key="4">
    <source>
        <dbReference type="Google" id="ProtNLM"/>
    </source>
</evidence>
<dbReference type="RefSeq" id="WP_214609938.1">
    <property type="nucleotide sequence ID" value="NZ_JACATN010000001.1"/>
</dbReference>
<keyword evidence="1" id="KW-0732">Signal</keyword>
<evidence type="ECO:0000313" key="3">
    <source>
        <dbReference type="Proteomes" id="UP000740413"/>
    </source>
</evidence>
<evidence type="ECO:0000256" key="1">
    <source>
        <dbReference type="SAM" id="SignalP"/>
    </source>
</evidence>
<comment type="caution">
    <text evidence="2">The sequence shown here is derived from an EMBL/GenBank/DDBJ whole genome shotgun (WGS) entry which is preliminary data.</text>
</comment>
<evidence type="ECO:0000313" key="2">
    <source>
        <dbReference type="EMBL" id="MBT2159629.1"/>
    </source>
</evidence>
<proteinExistence type="predicted"/>
<accession>A0ABS5W8T6</accession>